<dbReference type="Pfam" id="PF02749">
    <property type="entry name" value="QRPTase_N"/>
    <property type="match status" value="1"/>
</dbReference>
<dbReference type="UniPathway" id="UPA00253">
    <property type="reaction ID" value="UER00331"/>
</dbReference>
<dbReference type="EC" id="2.4.2.19" evidence="4"/>
<dbReference type="InterPro" id="IPR013785">
    <property type="entry name" value="Aldolase_TIM"/>
</dbReference>
<evidence type="ECO:0000313" key="14">
    <source>
        <dbReference type="Proteomes" id="UP000294599"/>
    </source>
</evidence>
<dbReference type="PANTHER" id="PTHR32179">
    <property type="entry name" value="NICOTINATE-NUCLEOTIDE PYROPHOSPHORYLASE [CARBOXYLATING]"/>
    <property type="match status" value="1"/>
</dbReference>
<feature type="domain" description="Quinolinate phosphoribosyl transferase C-terminal" evidence="11">
    <location>
        <begin position="129"/>
        <end position="292"/>
    </location>
</feature>
<dbReference type="CDD" id="cd01572">
    <property type="entry name" value="QPRTase"/>
    <property type="match status" value="1"/>
</dbReference>
<dbReference type="NCBIfam" id="TIGR00078">
    <property type="entry name" value="nadC"/>
    <property type="match status" value="1"/>
</dbReference>
<dbReference type="InterPro" id="IPR002638">
    <property type="entry name" value="Quinolinate_PRibosylTrfase_C"/>
</dbReference>
<feature type="binding site" evidence="10">
    <location>
        <position position="233"/>
    </location>
    <ligand>
        <name>substrate</name>
    </ligand>
</feature>
<dbReference type="PANTHER" id="PTHR32179:SF3">
    <property type="entry name" value="NICOTINATE-NUCLEOTIDE PYROPHOSPHORYLASE [CARBOXYLATING]"/>
    <property type="match status" value="1"/>
</dbReference>
<evidence type="ECO:0000256" key="9">
    <source>
        <dbReference type="PIRNR" id="PIRNR006250"/>
    </source>
</evidence>
<feature type="binding site" evidence="10">
    <location>
        <position position="212"/>
    </location>
    <ligand>
        <name>substrate</name>
    </ligand>
</feature>
<name>A0A4R3LIX7_9GAMM</name>
<keyword evidence="7 9" id="KW-0808">Transferase</keyword>
<organism evidence="13 14">
    <name type="scientific">Pseudofulvimonas gallinarii</name>
    <dbReference type="NCBI Taxonomy" id="634155"/>
    <lineage>
        <taxon>Bacteria</taxon>
        <taxon>Pseudomonadati</taxon>
        <taxon>Pseudomonadota</taxon>
        <taxon>Gammaproteobacteria</taxon>
        <taxon>Lysobacterales</taxon>
        <taxon>Rhodanobacteraceae</taxon>
        <taxon>Pseudofulvimonas</taxon>
    </lineage>
</organism>
<keyword evidence="14" id="KW-1185">Reference proteome</keyword>
<evidence type="ECO:0000256" key="6">
    <source>
        <dbReference type="ARBA" id="ARBA00022676"/>
    </source>
</evidence>
<evidence type="ECO:0000256" key="7">
    <source>
        <dbReference type="ARBA" id="ARBA00022679"/>
    </source>
</evidence>
<feature type="domain" description="Quinolinate phosphoribosyl transferase N-terminal" evidence="12">
    <location>
        <begin position="49"/>
        <end position="126"/>
    </location>
</feature>
<evidence type="ECO:0000256" key="1">
    <source>
        <dbReference type="ARBA" id="ARBA00003237"/>
    </source>
</evidence>
<evidence type="ECO:0000259" key="11">
    <source>
        <dbReference type="Pfam" id="PF01729"/>
    </source>
</evidence>
<dbReference type="GO" id="GO:0009435">
    <property type="term" value="P:NAD+ biosynthetic process"/>
    <property type="evidence" value="ECO:0007669"/>
    <property type="project" value="UniProtKB-UniPathway"/>
</dbReference>
<dbReference type="RefSeq" id="WP_123522332.1">
    <property type="nucleotide sequence ID" value="NZ_JBHLWF010000028.1"/>
</dbReference>
<dbReference type="SUPFAM" id="SSF54675">
    <property type="entry name" value="Nicotinate/Quinolinate PRTase N-terminal domain-like"/>
    <property type="match status" value="1"/>
</dbReference>
<dbReference type="GO" id="GO:0004514">
    <property type="term" value="F:nicotinate-nucleotide diphosphorylase (carboxylating) activity"/>
    <property type="evidence" value="ECO:0007669"/>
    <property type="project" value="UniProtKB-EC"/>
</dbReference>
<dbReference type="PIRSF" id="PIRSF006250">
    <property type="entry name" value="NadC_ModD"/>
    <property type="match status" value="1"/>
</dbReference>
<dbReference type="InterPro" id="IPR037128">
    <property type="entry name" value="Quinolinate_PRibosylTase_N_sf"/>
</dbReference>
<comment type="similarity">
    <text evidence="3 9">Belongs to the NadC/ModD family.</text>
</comment>
<feature type="binding site" evidence="10">
    <location>
        <position position="116"/>
    </location>
    <ligand>
        <name>substrate</name>
    </ligand>
</feature>
<feature type="binding site" evidence="10">
    <location>
        <begin position="277"/>
        <end position="279"/>
    </location>
    <ligand>
        <name>substrate</name>
    </ligand>
</feature>
<feature type="binding site" evidence="10">
    <location>
        <begin position="149"/>
        <end position="151"/>
    </location>
    <ligand>
        <name>substrate</name>
    </ligand>
</feature>
<evidence type="ECO:0000313" key="13">
    <source>
        <dbReference type="EMBL" id="TCS99720.1"/>
    </source>
</evidence>
<feature type="binding site" evidence="10">
    <location>
        <position position="173"/>
    </location>
    <ligand>
        <name>substrate</name>
    </ligand>
</feature>
<dbReference type="OrthoDB" id="9782546at2"/>
<dbReference type="FunFam" id="3.20.20.70:FF:000030">
    <property type="entry name" value="Nicotinate-nucleotide pyrophosphorylase, carboxylating"/>
    <property type="match status" value="1"/>
</dbReference>
<evidence type="ECO:0000256" key="2">
    <source>
        <dbReference type="ARBA" id="ARBA00004893"/>
    </source>
</evidence>
<evidence type="ECO:0000256" key="10">
    <source>
        <dbReference type="PIRSR" id="PIRSR006250-1"/>
    </source>
</evidence>
<dbReference type="Gene3D" id="3.90.1170.20">
    <property type="entry name" value="Quinolinate phosphoribosyl transferase, N-terminal domain"/>
    <property type="match status" value="1"/>
</dbReference>
<proteinExistence type="inferred from homology"/>
<dbReference type="Gene3D" id="3.20.20.70">
    <property type="entry name" value="Aldolase class I"/>
    <property type="match status" value="1"/>
</dbReference>
<keyword evidence="5" id="KW-0662">Pyridine nucleotide biosynthesis</keyword>
<evidence type="ECO:0000256" key="8">
    <source>
        <dbReference type="ARBA" id="ARBA00033102"/>
    </source>
</evidence>
<reference evidence="13 14" key="1">
    <citation type="submission" date="2019-03" db="EMBL/GenBank/DDBJ databases">
        <title>Genomic Encyclopedia of Type Strains, Phase IV (KMG-IV): sequencing the most valuable type-strain genomes for metagenomic binning, comparative biology and taxonomic classification.</title>
        <authorList>
            <person name="Goeker M."/>
        </authorList>
    </citation>
    <scope>NUCLEOTIDE SEQUENCE [LARGE SCALE GENOMIC DNA]</scope>
    <source>
        <strain evidence="13 14">DSM 21944</strain>
    </source>
</reference>
<comment type="pathway">
    <text evidence="2">Cofactor biosynthesis; NAD(+) biosynthesis; nicotinate D-ribonucleotide from quinolinate: step 1/1.</text>
</comment>
<protein>
    <recommendedName>
        <fullName evidence="4">nicotinate-nucleotide diphosphorylase (carboxylating)</fullName>
        <ecNumber evidence="4">2.4.2.19</ecNumber>
    </recommendedName>
    <alternativeName>
        <fullName evidence="8">Quinolinate phosphoribosyltransferase [decarboxylating]</fullName>
    </alternativeName>
</protein>
<dbReference type="InterPro" id="IPR004393">
    <property type="entry name" value="NadC"/>
</dbReference>
<dbReference type="InterPro" id="IPR027277">
    <property type="entry name" value="NadC/ModD"/>
</dbReference>
<dbReference type="InterPro" id="IPR022412">
    <property type="entry name" value="Quinolinate_PRibosylTrfase_N"/>
</dbReference>
<comment type="function">
    <text evidence="1">Involved in the catabolism of quinolinic acid (QA).</text>
</comment>
<evidence type="ECO:0000259" key="12">
    <source>
        <dbReference type="Pfam" id="PF02749"/>
    </source>
</evidence>
<dbReference type="GO" id="GO:0034213">
    <property type="term" value="P:quinolinate catabolic process"/>
    <property type="evidence" value="ECO:0007669"/>
    <property type="project" value="TreeGrafter"/>
</dbReference>
<dbReference type="EMBL" id="SMAF01000005">
    <property type="protein sequence ID" value="TCS99720.1"/>
    <property type="molecule type" value="Genomic_DNA"/>
</dbReference>
<evidence type="ECO:0000256" key="3">
    <source>
        <dbReference type="ARBA" id="ARBA00009400"/>
    </source>
</evidence>
<dbReference type="GO" id="GO:0005737">
    <property type="term" value="C:cytoplasm"/>
    <property type="evidence" value="ECO:0007669"/>
    <property type="project" value="TreeGrafter"/>
</dbReference>
<sequence>MSAFLDLSAALAACTRDGLETPPAAQIDSDVGRALAEDIGSGDLSAALLPQRPGEARIIAREDAVVCGLPWALRCFAALDPSARFHIGVRDGERIGVDGELLRIQADNRSLVSAERCALNFIQTLSGTASATAVYADAVAGSGLQVLDTRKTLPGLRLAQKYAVRAGGGGNHRTGLYDAVLIKENHITAAGSIAAAIARARELGAGRFVEVEVESLDELEQALAAGAERIMLDEFGWDDLQRAVAMTAGRAQLEVSGSMDLERVRKVAGLGVDFVSVGALTKHVRAVDLSMRMV</sequence>
<dbReference type="AlphaFoldDB" id="A0A4R3LIX7"/>
<evidence type="ECO:0000256" key="4">
    <source>
        <dbReference type="ARBA" id="ARBA00011944"/>
    </source>
</evidence>
<gene>
    <name evidence="13" type="ORF">EDC25_105156</name>
</gene>
<comment type="caution">
    <text evidence="13">The sequence shown here is derived from an EMBL/GenBank/DDBJ whole genome shotgun (WGS) entry which is preliminary data.</text>
</comment>
<dbReference type="Pfam" id="PF01729">
    <property type="entry name" value="QRPTase_C"/>
    <property type="match status" value="1"/>
</dbReference>
<evidence type="ECO:0000256" key="5">
    <source>
        <dbReference type="ARBA" id="ARBA00022642"/>
    </source>
</evidence>
<dbReference type="InterPro" id="IPR036068">
    <property type="entry name" value="Nicotinate_pribotase-like_C"/>
</dbReference>
<feature type="binding site" evidence="10">
    <location>
        <position position="183"/>
    </location>
    <ligand>
        <name>substrate</name>
    </ligand>
</feature>
<accession>A0A4R3LIX7</accession>
<feature type="binding site" evidence="10">
    <location>
        <begin position="256"/>
        <end position="258"/>
    </location>
    <ligand>
        <name>substrate</name>
    </ligand>
</feature>
<keyword evidence="6 9" id="KW-0328">Glycosyltransferase</keyword>
<dbReference type="SUPFAM" id="SSF51690">
    <property type="entry name" value="Nicotinate/Quinolinate PRTase C-terminal domain-like"/>
    <property type="match status" value="1"/>
</dbReference>
<dbReference type="Proteomes" id="UP000294599">
    <property type="component" value="Unassembled WGS sequence"/>
</dbReference>